<gene>
    <name evidence="1" type="ORF">Patl1_11019</name>
</gene>
<dbReference type="Proteomes" id="UP001164250">
    <property type="component" value="Chromosome 12"/>
</dbReference>
<proteinExistence type="predicted"/>
<accession>A0ACC1A2Z5</accession>
<evidence type="ECO:0000313" key="2">
    <source>
        <dbReference type="Proteomes" id="UP001164250"/>
    </source>
</evidence>
<protein>
    <submittedName>
        <fullName evidence="1">Uncharacterized protein</fullName>
    </submittedName>
</protein>
<keyword evidence="2" id="KW-1185">Reference proteome</keyword>
<dbReference type="EMBL" id="CM047908">
    <property type="protein sequence ID" value="KAJ0080677.1"/>
    <property type="molecule type" value="Genomic_DNA"/>
</dbReference>
<comment type="caution">
    <text evidence="1">The sequence shown here is derived from an EMBL/GenBank/DDBJ whole genome shotgun (WGS) entry which is preliminary data.</text>
</comment>
<name>A0ACC1A2Z5_9ROSI</name>
<organism evidence="1 2">
    <name type="scientific">Pistacia atlantica</name>
    <dbReference type="NCBI Taxonomy" id="434234"/>
    <lineage>
        <taxon>Eukaryota</taxon>
        <taxon>Viridiplantae</taxon>
        <taxon>Streptophyta</taxon>
        <taxon>Embryophyta</taxon>
        <taxon>Tracheophyta</taxon>
        <taxon>Spermatophyta</taxon>
        <taxon>Magnoliopsida</taxon>
        <taxon>eudicotyledons</taxon>
        <taxon>Gunneridae</taxon>
        <taxon>Pentapetalae</taxon>
        <taxon>rosids</taxon>
        <taxon>malvids</taxon>
        <taxon>Sapindales</taxon>
        <taxon>Anacardiaceae</taxon>
        <taxon>Pistacia</taxon>
    </lineage>
</organism>
<sequence length="321" mass="35995">MTEGIFKQEFEPTKIELLEDDEVLLLEFSGNLPVGMGVLAIGFEGMLNEKMKGFYRSFTQRTWKMSKPWRKLEVHLVNLIKYGLYFWHKDVPLYYRIRLCEMVDITIYYLMAQFCGEKELCVGTIEKGDQALNRNFNHQKSSTLYYKVFGKVNCHFSSVILCLSDAGTANVDGIKDTNGTTQLCDSKISETAQGVMLGCDSYSGLSVEGLKLILPLNAISDVGLHDQNYSASKKIVGKGDSFTPKGFPPLGSCLSTGQDREQNDQPSDVKQNPIGSGHDKVTSSVPRGRFVHFLVKFWLKYQLHVKSISLTLALKTVQSTV</sequence>
<reference evidence="2" key="1">
    <citation type="journal article" date="2023" name="G3 (Bethesda)">
        <title>Genome assembly and association tests identify interacting loci associated with vigor, precocity, and sex in interspecific pistachio rootstocks.</title>
        <authorList>
            <person name="Palmer W."/>
            <person name="Jacygrad E."/>
            <person name="Sagayaradj S."/>
            <person name="Cavanaugh K."/>
            <person name="Han R."/>
            <person name="Bertier L."/>
            <person name="Beede B."/>
            <person name="Kafkas S."/>
            <person name="Golino D."/>
            <person name="Preece J."/>
            <person name="Michelmore R."/>
        </authorList>
    </citation>
    <scope>NUCLEOTIDE SEQUENCE [LARGE SCALE GENOMIC DNA]</scope>
</reference>
<evidence type="ECO:0000313" key="1">
    <source>
        <dbReference type="EMBL" id="KAJ0080677.1"/>
    </source>
</evidence>